<evidence type="ECO:0000313" key="1">
    <source>
        <dbReference type="EMBL" id="PIV13884.1"/>
    </source>
</evidence>
<comment type="caution">
    <text evidence="1">The sequence shown here is derived from an EMBL/GenBank/DDBJ whole genome shotgun (WGS) entry which is preliminary data.</text>
</comment>
<dbReference type="AlphaFoldDB" id="A0A2H9M2V5"/>
<name>A0A2H9M2V5_HUBC1</name>
<gene>
    <name evidence="1" type="ORF">COS45_00545</name>
</gene>
<evidence type="ECO:0000313" key="2">
    <source>
        <dbReference type="Proteomes" id="UP000230713"/>
    </source>
</evidence>
<protein>
    <submittedName>
        <fullName evidence="1">Uncharacterized protein</fullName>
    </submittedName>
</protein>
<organism evidence="1 2">
    <name type="scientific">Huberarchaeum crystalense</name>
    <dbReference type="NCBI Taxonomy" id="2014257"/>
    <lineage>
        <taxon>Archaea</taxon>
        <taxon>Candidatus Huberarchaeota</taxon>
        <taxon>Candidatus Huberarchaeia</taxon>
        <taxon>Candidatus Huberarchaeales</taxon>
        <taxon>Candidatus Huberarchaeaceae</taxon>
        <taxon>Candidatus Huberarchaeum</taxon>
    </lineage>
</organism>
<sequence length="84" mass="9695">MENLIKRVKKIYAEDGFLGLCCRIFTKLNYYRALKIGGFKAKINDLVIYLNPDDKVVSLSIFRGNYEVEETKLFKDMLSPGIVL</sequence>
<reference evidence="2" key="1">
    <citation type="submission" date="2017-09" db="EMBL/GenBank/DDBJ databases">
        <title>Depth-based differentiation of microbial function through sediment-hosted aquifers and enrichment of novel symbionts in the deep terrestrial subsurface.</title>
        <authorList>
            <person name="Probst A.J."/>
            <person name="Ladd B."/>
            <person name="Jarett J.K."/>
            <person name="Geller-Mcgrath D.E."/>
            <person name="Sieber C.M.K."/>
            <person name="Emerson J.B."/>
            <person name="Anantharaman K."/>
            <person name="Thomas B.C."/>
            <person name="Malmstrom R."/>
            <person name="Stieglmeier M."/>
            <person name="Klingl A."/>
            <person name="Woyke T."/>
            <person name="Ryan C.M."/>
            <person name="Banfield J.F."/>
        </authorList>
    </citation>
    <scope>NUCLEOTIDE SEQUENCE [LARGE SCALE GENOMIC DNA]</scope>
</reference>
<proteinExistence type="predicted"/>
<accession>A0A2H9M2V5</accession>
<dbReference type="EMBL" id="PEUT01000010">
    <property type="protein sequence ID" value="PIV13884.1"/>
    <property type="molecule type" value="Genomic_DNA"/>
</dbReference>
<dbReference type="Proteomes" id="UP000230713">
    <property type="component" value="Unassembled WGS sequence"/>
</dbReference>